<dbReference type="GO" id="GO:0008939">
    <property type="term" value="F:nicotinate-nucleotide-dimethylbenzimidazole phosphoribosyltransferase activity"/>
    <property type="evidence" value="ECO:0007669"/>
    <property type="project" value="UniProtKB-UniRule"/>
</dbReference>
<protein>
    <recommendedName>
        <fullName evidence="4 10">Nicotinate-nucleotide--dimethylbenzimidazole phosphoribosyltransferase</fullName>
        <shortName evidence="10">NN:DBI PRT</shortName>
        <ecNumber evidence="3 10">2.4.2.21</ecNumber>
    </recommendedName>
    <alternativeName>
        <fullName evidence="8 10">N(1)-alpha-phosphoribosyltransferase</fullName>
    </alternativeName>
</protein>
<evidence type="ECO:0000313" key="11">
    <source>
        <dbReference type="EMBL" id="MCB5160774.1"/>
    </source>
</evidence>
<keyword evidence="7 10" id="KW-0808">Transferase</keyword>
<dbReference type="InterPro" id="IPR017846">
    <property type="entry name" value="Nict_dMeBzImd_PRibTrfase_bact"/>
</dbReference>
<dbReference type="HAMAP" id="MF_00230">
    <property type="entry name" value="CobT"/>
    <property type="match status" value="1"/>
</dbReference>
<evidence type="ECO:0000256" key="8">
    <source>
        <dbReference type="ARBA" id="ARBA00030686"/>
    </source>
</evidence>
<comment type="caution">
    <text evidence="11">The sequence shown here is derived from an EMBL/GenBank/DDBJ whole genome shotgun (WGS) entry which is preliminary data.</text>
</comment>
<dbReference type="NCBIfam" id="NF000996">
    <property type="entry name" value="PRK00105.1"/>
    <property type="match status" value="1"/>
</dbReference>
<evidence type="ECO:0000256" key="7">
    <source>
        <dbReference type="ARBA" id="ARBA00022679"/>
    </source>
</evidence>
<dbReference type="EMBL" id="JAJATW010000002">
    <property type="protein sequence ID" value="MCB5160774.1"/>
    <property type="molecule type" value="Genomic_DNA"/>
</dbReference>
<dbReference type="PANTHER" id="PTHR43463:SF1">
    <property type="entry name" value="NICOTINATE-NUCLEOTIDE--DIMETHYLBENZIMIDAZOLE PHOSPHORIBOSYLTRANSFERASE"/>
    <property type="match status" value="1"/>
</dbReference>
<keyword evidence="6 10" id="KW-0328">Glycosyltransferase</keyword>
<dbReference type="InterPro" id="IPR003200">
    <property type="entry name" value="Nict_dMeBzImd_PRibTrfase"/>
</dbReference>
<dbReference type="PANTHER" id="PTHR43463">
    <property type="entry name" value="NICOTINATE-NUCLEOTIDE--DIMETHYLBENZIMIDAZOLE PHOSPHORIBOSYLTRANSFERASE"/>
    <property type="match status" value="1"/>
</dbReference>
<evidence type="ECO:0000256" key="6">
    <source>
        <dbReference type="ARBA" id="ARBA00022676"/>
    </source>
</evidence>
<dbReference type="EC" id="2.4.2.21" evidence="3 10"/>
<dbReference type="Gene3D" id="1.10.1610.10">
    <property type="match status" value="1"/>
</dbReference>
<keyword evidence="5 10" id="KW-0169">Cobalamin biosynthesis</keyword>
<evidence type="ECO:0000313" key="12">
    <source>
        <dbReference type="Proteomes" id="UP001139095"/>
    </source>
</evidence>
<evidence type="ECO:0000256" key="4">
    <source>
        <dbReference type="ARBA" id="ARBA00015486"/>
    </source>
</evidence>
<dbReference type="NCBIfam" id="TIGR03160">
    <property type="entry name" value="cobT_DBIPRT"/>
    <property type="match status" value="1"/>
</dbReference>
<proteinExistence type="inferred from homology"/>
<dbReference type="CDD" id="cd02439">
    <property type="entry name" value="DMB-PRT_CobT"/>
    <property type="match status" value="1"/>
</dbReference>
<dbReference type="RefSeq" id="WP_226753157.1">
    <property type="nucleotide sequence ID" value="NZ_JAJATW010000002.1"/>
</dbReference>
<reference evidence="11" key="1">
    <citation type="submission" date="2021-10" db="EMBL/GenBank/DDBJ databases">
        <title>Marinomonas pontica sp. nov., isolated from the Black Sea.</title>
        <authorList>
            <person name="Zhao L.-H."/>
            <person name="Xue J.-H."/>
        </authorList>
    </citation>
    <scope>NUCLEOTIDE SEQUENCE</scope>
    <source>
        <strain evidence="11">E8</strain>
    </source>
</reference>
<evidence type="ECO:0000256" key="5">
    <source>
        <dbReference type="ARBA" id="ARBA00022573"/>
    </source>
</evidence>
<dbReference type="AlphaFoldDB" id="A0A9X1IL49"/>
<evidence type="ECO:0000256" key="10">
    <source>
        <dbReference type="HAMAP-Rule" id="MF_00230"/>
    </source>
</evidence>
<dbReference type="SUPFAM" id="SSF52733">
    <property type="entry name" value="Nicotinate mononucleotide:5,6-dimethylbenzimidazole phosphoribosyltransferase (CobT)"/>
    <property type="match status" value="1"/>
</dbReference>
<feature type="active site" description="Proton acceptor" evidence="10">
    <location>
        <position position="320"/>
    </location>
</feature>
<organism evidence="11 12">
    <name type="scientific">Marinomonas algarum</name>
    <dbReference type="NCBI Taxonomy" id="2883105"/>
    <lineage>
        <taxon>Bacteria</taxon>
        <taxon>Pseudomonadati</taxon>
        <taxon>Pseudomonadota</taxon>
        <taxon>Gammaproteobacteria</taxon>
        <taxon>Oceanospirillales</taxon>
        <taxon>Oceanospirillaceae</taxon>
        <taxon>Marinomonas</taxon>
    </lineage>
</organism>
<dbReference type="Proteomes" id="UP001139095">
    <property type="component" value="Unassembled WGS sequence"/>
</dbReference>
<comment type="pathway">
    <text evidence="1 10">Nucleoside biosynthesis; alpha-ribazole biosynthesis; alpha-ribazole from 5,6-dimethylbenzimidazole: step 1/2.</text>
</comment>
<dbReference type="InterPro" id="IPR036087">
    <property type="entry name" value="Nict_dMeBzImd_PRibTrfase_sf"/>
</dbReference>
<comment type="catalytic activity">
    <reaction evidence="9 10">
        <text>5,6-dimethylbenzimidazole + nicotinate beta-D-ribonucleotide = alpha-ribazole 5'-phosphate + nicotinate + H(+)</text>
        <dbReference type="Rhea" id="RHEA:11196"/>
        <dbReference type="ChEBI" id="CHEBI:15378"/>
        <dbReference type="ChEBI" id="CHEBI:15890"/>
        <dbReference type="ChEBI" id="CHEBI:32544"/>
        <dbReference type="ChEBI" id="CHEBI:57502"/>
        <dbReference type="ChEBI" id="CHEBI:57918"/>
        <dbReference type="EC" id="2.4.2.21"/>
    </reaction>
</comment>
<dbReference type="Gene3D" id="3.40.50.10210">
    <property type="match status" value="1"/>
</dbReference>
<evidence type="ECO:0000256" key="1">
    <source>
        <dbReference type="ARBA" id="ARBA00005049"/>
    </source>
</evidence>
<gene>
    <name evidence="10 11" type="primary">cobT</name>
    <name evidence="11" type="ORF">LG368_02525</name>
</gene>
<name>A0A9X1IL49_9GAMM</name>
<evidence type="ECO:0000256" key="2">
    <source>
        <dbReference type="ARBA" id="ARBA00007110"/>
    </source>
</evidence>
<dbReference type="InterPro" id="IPR023195">
    <property type="entry name" value="Nict_dMeBzImd_PRibTrfase_N"/>
</dbReference>
<comment type="similarity">
    <text evidence="2 10">Belongs to the CobT family.</text>
</comment>
<evidence type="ECO:0000256" key="9">
    <source>
        <dbReference type="ARBA" id="ARBA00047340"/>
    </source>
</evidence>
<evidence type="ECO:0000256" key="3">
    <source>
        <dbReference type="ARBA" id="ARBA00011991"/>
    </source>
</evidence>
<dbReference type="Pfam" id="PF02277">
    <property type="entry name" value="DBI_PRT"/>
    <property type="match status" value="1"/>
</dbReference>
<dbReference type="GO" id="GO:0009236">
    <property type="term" value="P:cobalamin biosynthetic process"/>
    <property type="evidence" value="ECO:0007669"/>
    <property type="project" value="UniProtKB-UniRule"/>
</dbReference>
<accession>A0A9X1IL49</accession>
<comment type="function">
    <text evidence="10">Catalyzes the synthesis of alpha-ribazole-5'-phosphate from nicotinate mononucleotide (NAMN) and 5,6-dimethylbenzimidazole (DMB).</text>
</comment>
<keyword evidence="12" id="KW-1185">Reference proteome</keyword>
<sequence length="357" mass="37835">MFSSFSIPSLNSTLDLSLQQKIDHKTKPLGSLGALEHIAFRLGKIQQTLTPDVSKPKMIVFAADHGVVAQGISLFPQEVTPQMVMNFLQGGAAVSVFCQQHQVPLRVVDVGVNADLVPHPLLGVRKVAYGSQDFSQHAAMTSKQVALAIQAGVEEANDAMDDGVNLLMFGEMGIGNTGVSSCMMTVLMGISAQDSAGRGTGLDASGVSHKAKIIEQSIARAEQETGQTMDCWSAQTLAEQVGGFEIIAMAGAMLQCAQRQTAFVVDGFICTVALLFAQKVSPNVVEYAIFAHQSHEKAHSRLLKHLKADAILALDLRLGEGSGAILAYPLIQSACVFLNCMASFESAGVTDTQGDKS</sequence>
<dbReference type="FunFam" id="3.40.50.10210:FF:000001">
    <property type="entry name" value="Nicotinate-nucleotide--dimethylbenzimidazole phosphoribosyltransferase"/>
    <property type="match status" value="1"/>
</dbReference>